<dbReference type="AlphaFoldDB" id="A0A1V9Y971"/>
<dbReference type="EMBL" id="JNBR01002523">
    <property type="protein sequence ID" value="OQR82266.1"/>
    <property type="molecule type" value="Genomic_DNA"/>
</dbReference>
<keyword evidence="3" id="KW-1185">Reference proteome</keyword>
<feature type="non-terminal residue" evidence="2">
    <location>
        <position position="872"/>
    </location>
</feature>
<evidence type="ECO:0000313" key="3">
    <source>
        <dbReference type="Proteomes" id="UP000243579"/>
    </source>
</evidence>
<dbReference type="OrthoDB" id="74902at2759"/>
<dbReference type="Proteomes" id="UP000243579">
    <property type="component" value="Unassembled WGS sequence"/>
</dbReference>
<organism evidence="2 3">
    <name type="scientific">Achlya hypogyna</name>
    <name type="common">Oomycete</name>
    <name type="synonym">Protoachlya hypogyna</name>
    <dbReference type="NCBI Taxonomy" id="1202772"/>
    <lineage>
        <taxon>Eukaryota</taxon>
        <taxon>Sar</taxon>
        <taxon>Stramenopiles</taxon>
        <taxon>Oomycota</taxon>
        <taxon>Saprolegniomycetes</taxon>
        <taxon>Saprolegniales</taxon>
        <taxon>Achlyaceae</taxon>
        <taxon>Achlya</taxon>
    </lineage>
</organism>
<reference evidence="2 3" key="1">
    <citation type="journal article" date="2014" name="Genome Biol. Evol.">
        <title>The secreted proteins of Achlya hypogyna and Thraustotheca clavata identify the ancestral oomycete secretome and reveal gene acquisitions by horizontal gene transfer.</title>
        <authorList>
            <person name="Misner I."/>
            <person name="Blouin N."/>
            <person name="Leonard G."/>
            <person name="Richards T.A."/>
            <person name="Lane C.E."/>
        </authorList>
    </citation>
    <scope>NUCLEOTIDE SEQUENCE [LARGE SCALE GENOMIC DNA]</scope>
    <source>
        <strain evidence="2 3">ATCC 48635</strain>
    </source>
</reference>
<feature type="transmembrane region" description="Helical" evidence="1">
    <location>
        <begin position="642"/>
        <end position="663"/>
    </location>
</feature>
<feature type="transmembrane region" description="Helical" evidence="1">
    <location>
        <begin position="598"/>
        <end position="622"/>
    </location>
</feature>
<keyword evidence="1" id="KW-1133">Transmembrane helix</keyword>
<comment type="caution">
    <text evidence="2">The sequence shown here is derived from an EMBL/GenBank/DDBJ whole genome shotgun (WGS) entry which is preliminary data.</text>
</comment>
<feature type="transmembrane region" description="Helical" evidence="1">
    <location>
        <begin position="553"/>
        <end position="577"/>
    </location>
</feature>
<evidence type="ECO:0000256" key="1">
    <source>
        <dbReference type="SAM" id="Phobius"/>
    </source>
</evidence>
<keyword evidence="1" id="KW-0812">Transmembrane</keyword>
<protein>
    <submittedName>
        <fullName evidence="2">Uncharacterized protein</fullName>
    </submittedName>
</protein>
<gene>
    <name evidence="2" type="ORF">ACHHYP_16305</name>
</gene>
<keyword evidence="1" id="KW-0472">Membrane</keyword>
<name>A0A1V9Y971_ACHHY</name>
<evidence type="ECO:0000313" key="2">
    <source>
        <dbReference type="EMBL" id="OQR82266.1"/>
    </source>
</evidence>
<sequence length="872" mass="95676">MYIMSTYLENDLFWPTFVTEGMHNAVLDFFNARLALNATSLELLNAAWALPKVYSNTPMTLAIYNTYPRLVLYSELTALDKAVVSLRELLATEVTHMITQYCWLDLSGTWELAHSVKRQQRCVANDKDNAAVYFETVLRNIDMVEWWALYKGFFTLLISSALNLTPEGVSWLKYINSHAWVPVADEVAVWQSHGLGRFQLQWTTLRQVGLSETIAIENALGMTTTITIKSITPTDRYSLWTTHSMYASFENDLGNFYFGANQSLVLNSPVWFGYTLPHAIEMYNLPYPLNPLNAALHAQLGPLASIDLKLIPPPPKLLETVATFQAALALQTAQSSAIAEAVSVIWTVKLHPTPIKWQNSSLVFFGGNPMCADGAPYAFVQESFGFDDTCAGQRPLAVTWGPANALFALSQLSTSDRTVATTTVCSTLALSAADANICAGSLLYTLKAFALFTPPATSTAMVTAVRALDLATLQFVSPTSLSPISVEMQPILDSTSPAWRLFGWMAIFEWALGQREAVAFEGDVQTLRLLSYLYDADAQVANTLDVGRSLGNYMWGLAWYVSAGLALVLICVTLALACTRHQAGPNWFMFNRIASTVWVGRPILLVRSATAILCLATAPIVLQVQGSTTSFSYATRPVLESMVLAGESLWLSYVLNEIFVHVTGRRTRHVAPVTCLAVFIAVAVVDIASPPPLVSTIGRECHPLHMDIQVVCASGSIQVGHLNRVILVVAIHLVGQLFCLVGCKLIPAVNSSGEPTVLLHGSAIVFLHNGAATKGYWAVDDVTSVLCGLIPVRIRGRRCLFDLTLWRLLEGTEFRLERNAADHFLLPDAREATESVKGPPPKLLQRTSTLRLTPEQVASVKHWANWTLVVSG</sequence>
<accession>A0A1V9Y971</accession>
<feature type="transmembrane region" description="Helical" evidence="1">
    <location>
        <begin position="670"/>
        <end position="689"/>
    </location>
</feature>
<proteinExistence type="predicted"/>